<dbReference type="AlphaFoldDB" id="A0A161LN15"/>
<organism evidence="1 2">
    <name type="scientific">Planomonospora sphaerica</name>
    <dbReference type="NCBI Taxonomy" id="161355"/>
    <lineage>
        <taxon>Bacteria</taxon>
        <taxon>Bacillati</taxon>
        <taxon>Actinomycetota</taxon>
        <taxon>Actinomycetes</taxon>
        <taxon>Streptosporangiales</taxon>
        <taxon>Streptosporangiaceae</taxon>
        <taxon>Planomonospora</taxon>
    </lineage>
</organism>
<sequence length="147" mass="14835">MSAELAVLAGQAIPYVSAAASAYGGAVLARTQDQAADATVAWGQRLLQRLFGTTATEEEPPEAVADLAAAPEDPDVQAAMRLAIRKALAADAQLAAEITDMLGQAEAAVSADGNVVQAGDVSGGRVYGGDHVDFSRGTFHGPVTGKG</sequence>
<name>A0A161LN15_9ACTN</name>
<reference evidence="2" key="2">
    <citation type="submission" date="2016-04" db="EMBL/GenBank/DDBJ databases">
        <title>Planomonospora sphaerica JCM9374 whole genome shotgun sequence.</title>
        <authorList>
            <person name="Suzuki T."/>
            <person name="Dohra H."/>
            <person name="Kodani S."/>
        </authorList>
    </citation>
    <scope>NUCLEOTIDE SEQUENCE [LARGE SCALE GENOMIC DNA]</scope>
    <source>
        <strain evidence="2">JCM 9374</strain>
    </source>
</reference>
<keyword evidence="2" id="KW-1185">Reference proteome</keyword>
<dbReference type="OrthoDB" id="3480403at2"/>
<reference evidence="1 2" key="1">
    <citation type="journal article" date="2016" name="Genome Announc.">
        <title>Draft Genome Sequence of Planomonospora sphaerica JCM9374, a Rare Actinomycete.</title>
        <authorList>
            <person name="Dohra H."/>
            <person name="Suzuki T."/>
            <person name="Inoue Y."/>
            <person name="Kodani S."/>
        </authorList>
    </citation>
    <scope>NUCLEOTIDE SEQUENCE [LARGE SCALE GENOMIC DNA]</scope>
    <source>
        <strain evidence="1 2">JCM 9374</strain>
    </source>
</reference>
<comment type="caution">
    <text evidence="1">The sequence shown here is derived from an EMBL/GenBank/DDBJ whole genome shotgun (WGS) entry which is preliminary data.</text>
</comment>
<evidence type="ECO:0000313" key="2">
    <source>
        <dbReference type="Proteomes" id="UP000077701"/>
    </source>
</evidence>
<dbReference type="Proteomes" id="UP000077701">
    <property type="component" value="Unassembled WGS sequence"/>
</dbReference>
<proteinExistence type="predicted"/>
<protein>
    <submittedName>
        <fullName evidence="1">Uncharacterized protein</fullName>
    </submittedName>
</protein>
<accession>A0A161LN15</accession>
<gene>
    <name evidence="1" type="ORF">PS9374_04560</name>
</gene>
<evidence type="ECO:0000313" key="1">
    <source>
        <dbReference type="EMBL" id="GAT68895.1"/>
    </source>
</evidence>
<dbReference type="EMBL" id="BDCX01000011">
    <property type="protein sequence ID" value="GAT68895.1"/>
    <property type="molecule type" value="Genomic_DNA"/>
</dbReference>
<dbReference type="RefSeq" id="WP_068899830.1">
    <property type="nucleotide sequence ID" value="NZ_BDCX01000011.1"/>
</dbReference>